<reference evidence="2" key="1">
    <citation type="journal article" date="2017" name="Nat. Ecol. Evol.">
        <title>Genome expansion and lineage-specific genetic innovations in the forest pathogenic fungi Armillaria.</title>
        <authorList>
            <person name="Sipos G."/>
            <person name="Prasanna A.N."/>
            <person name="Walter M.C."/>
            <person name="O'Connor E."/>
            <person name="Balint B."/>
            <person name="Krizsan K."/>
            <person name="Kiss B."/>
            <person name="Hess J."/>
            <person name="Varga T."/>
            <person name="Slot J."/>
            <person name="Riley R."/>
            <person name="Boka B."/>
            <person name="Rigling D."/>
            <person name="Barry K."/>
            <person name="Lee J."/>
            <person name="Mihaltcheva S."/>
            <person name="LaButti K."/>
            <person name="Lipzen A."/>
            <person name="Waldron R."/>
            <person name="Moloney N.M."/>
            <person name="Sperisen C."/>
            <person name="Kredics L."/>
            <person name="Vagvoelgyi C."/>
            <person name="Patrignani A."/>
            <person name="Fitzpatrick D."/>
            <person name="Nagy I."/>
            <person name="Doyle S."/>
            <person name="Anderson J.B."/>
            <person name="Grigoriev I.V."/>
            <person name="Gueldener U."/>
            <person name="Muensterkoetter M."/>
            <person name="Nagy L.G."/>
        </authorList>
    </citation>
    <scope>NUCLEOTIDE SEQUENCE [LARGE SCALE GENOMIC DNA]</scope>
    <source>
        <strain evidence="2">C18/9</strain>
    </source>
</reference>
<organism evidence="1 2">
    <name type="scientific">Armillaria ostoyae</name>
    <name type="common">Armillaria root rot fungus</name>
    <dbReference type="NCBI Taxonomy" id="47428"/>
    <lineage>
        <taxon>Eukaryota</taxon>
        <taxon>Fungi</taxon>
        <taxon>Dikarya</taxon>
        <taxon>Basidiomycota</taxon>
        <taxon>Agaricomycotina</taxon>
        <taxon>Agaricomycetes</taxon>
        <taxon>Agaricomycetidae</taxon>
        <taxon>Agaricales</taxon>
        <taxon>Marasmiineae</taxon>
        <taxon>Physalacriaceae</taxon>
        <taxon>Armillaria</taxon>
    </lineage>
</organism>
<evidence type="ECO:0000313" key="2">
    <source>
        <dbReference type="Proteomes" id="UP000219338"/>
    </source>
</evidence>
<sequence length="111" mass="12001">MTVAGLFGFYMMRSKIVQTQSDPAKVDEFNRDSYQPACLSGNGGTTDIEGLGGRSLLSVGTRGGQDVRNLTLRMTLRMTARSPSSFCIWDPDVKTRTESVCVGIGTGTRSQ</sequence>
<dbReference type="Proteomes" id="UP000219338">
    <property type="component" value="Unassembled WGS sequence"/>
</dbReference>
<dbReference type="AlphaFoldDB" id="A0A284RT49"/>
<dbReference type="EMBL" id="FUEG01000015">
    <property type="protein sequence ID" value="SJL11900.1"/>
    <property type="molecule type" value="Genomic_DNA"/>
</dbReference>
<accession>A0A284RT49</accession>
<protein>
    <submittedName>
        <fullName evidence="1">Uncharacterized protein</fullName>
    </submittedName>
</protein>
<gene>
    <name evidence="1" type="ORF">ARMOST_15314</name>
</gene>
<name>A0A284RT49_ARMOS</name>
<evidence type="ECO:0000313" key="1">
    <source>
        <dbReference type="EMBL" id="SJL11900.1"/>
    </source>
</evidence>
<keyword evidence="2" id="KW-1185">Reference proteome</keyword>
<proteinExistence type="predicted"/>